<dbReference type="KEGG" id="camu:CA2015_2137"/>
<dbReference type="OrthoDB" id="8536728at2"/>
<dbReference type="RefSeq" id="WP_048641879.1">
    <property type="nucleotide sequence ID" value="NZ_CP012040.1"/>
</dbReference>
<dbReference type="STRING" id="320787.CA2015_2137"/>
<reference evidence="1 2" key="1">
    <citation type="submission" date="2015-07" db="EMBL/GenBank/DDBJ databases">
        <authorList>
            <person name="Kim K.M."/>
        </authorList>
    </citation>
    <scope>NUCLEOTIDE SEQUENCE [LARGE SCALE GENOMIC DNA]</scope>
    <source>
        <strain evidence="1 2">KCTC 12363</strain>
    </source>
</reference>
<name>A0A0H4PFG4_9BACT</name>
<evidence type="ECO:0000313" key="2">
    <source>
        <dbReference type="Proteomes" id="UP000036520"/>
    </source>
</evidence>
<accession>A0A0H4PFG4</accession>
<keyword evidence="2" id="KW-1185">Reference proteome</keyword>
<evidence type="ECO:0008006" key="3">
    <source>
        <dbReference type="Google" id="ProtNLM"/>
    </source>
</evidence>
<dbReference type="Proteomes" id="UP000036520">
    <property type="component" value="Chromosome"/>
</dbReference>
<organism evidence="1 2">
    <name type="scientific">Cyclobacterium amurskyense</name>
    <dbReference type="NCBI Taxonomy" id="320787"/>
    <lineage>
        <taxon>Bacteria</taxon>
        <taxon>Pseudomonadati</taxon>
        <taxon>Bacteroidota</taxon>
        <taxon>Cytophagia</taxon>
        <taxon>Cytophagales</taxon>
        <taxon>Cyclobacteriaceae</taxon>
        <taxon>Cyclobacterium</taxon>
    </lineage>
</organism>
<dbReference type="AlphaFoldDB" id="A0A0H4PFG4"/>
<gene>
    <name evidence="1" type="ORF">CA2015_2137</name>
</gene>
<protein>
    <recommendedName>
        <fullName evidence="3">Exported 24-amino acid repeat protein</fullName>
    </recommendedName>
</protein>
<dbReference type="EMBL" id="CP012040">
    <property type="protein sequence ID" value="AKP51558.1"/>
    <property type="molecule type" value="Genomic_DNA"/>
</dbReference>
<proteinExistence type="predicted"/>
<sequence>MPKNYLYKTTLILLLVFISCESTKGNLVVDAADPQLHLNNGSLYYKGMLFKGRLISTYYNGNKKSEALYNDGRKDGEEKQWYPEGSMESSRVYLKGYKVGTHHGWWPNGNVKFEYHFNNNGQYNGPVTEWYASGQKFMAFNYVDGKESGSQQLWQEDGRIKANYFTKNGERYGLIGLKKCNPVETNGHDTN</sequence>
<evidence type="ECO:0000313" key="1">
    <source>
        <dbReference type="EMBL" id="AKP51558.1"/>
    </source>
</evidence>
<dbReference type="SUPFAM" id="SSF82185">
    <property type="entry name" value="Histone H3 K4-specific methyltransferase SET7/9 N-terminal domain"/>
    <property type="match status" value="1"/>
</dbReference>
<dbReference type="PROSITE" id="PS51257">
    <property type="entry name" value="PROKAR_LIPOPROTEIN"/>
    <property type="match status" value="1"/>
</dbReference>
<dbReference type="Gene3D" id="3.90.930.1">
    <property type="match status" value="1"/>
</dbReference>